<evidence type="ECO:0000256" key="1">
    <source>
        <dbReference type="SAM" id="MobiDB-lite"/>
    </source>
</evidence>
<feature type="compositionally biased region" description="Pro residues" evidence="1">
    <location>
        <begin position="12"/>
        <end position="21"/>
    </location>
</feature>
<keyword evidence="2" id="KW-1133">Transmembrane helix</keyword>
<feature type="region of interest" description="Disordered" evidence="1">
    <location>
        <begin position="1"/>
        <end position="21"/>
    </location>
</feature>
<sequence>MENPYNNEQPYQPVPPQEPIPPTPSLYQGNNGFATASLVMGILSLVFLCCAPFLLFILSSLGILFSCLSKGERARSGAAKAGLALSASTLAIAGAFLIFFCSVFLFSPEGSSFLSDYIHILTDDNVSDEELYNFLDEYLNGFEGDAGTDSWDYENSPDYYEDFDEFQLPPEFFQQPETDNGGNFI</sequence>
<protein>
    <recommendedName>
        <fullName evidence="4">DUF4190 domain-containing protein</fullName>
    </recommendedName>
</protein>
<keyword evidence="2" id="KW-0812">Transmembrane</keyword>
<dbReference type="AlphaFoldDB" id="A0A6N2TL34"/>
<dbReference type="RefSeq" id="WP_156342331.1">
    <property type="nucleotide sequence ID" value="NZ_CACRSY010000010.1"/>
</dbReference>
<name>A0A6N2TL34_BLAHA</name>
<evidence type="ECO:0000313" key="3">
    <source>
        <dbReference type="EMBL" id="VYT05639.1"/>
    </source>
</evidence>
<proteinExistence type="predicted"/>
<organism evidence="3">
    <name type="scientific">Blautia hansenii</name>
    <name type="common">Ruminococcus hansenii</name>
    <dbReference type="NCBI Taxonomy" id="1322"/>
    <lineage>
        <taxon>Bacteria</taxon>
        <taxon>Bacillati</taxon>
        <taxon>Bacillota</taxon>
        <taxon>Clostridia</taxon>
        <taxon>Lachnospirales</taxon>
        <taxon>Lachnospiraceae</taxon>
        <taxon>Blautia</taxon>
    </lineage>
</organism>
<gene>
    <name evidence="3" type="ORF">BHLFYP23_02627</name>
</gene>
<feature type="transmembrane region" description="Helical" evidence="2">
    <location>
        <begin position="36"/>
        <end position="69"/>
    </location>
</feature>
<keyword evidence="2" id="KW-0472">Membrane</keyword>
<dbReference type="EMBL" id="CACRSY010000010">
    <property type="protein sequence ID" value="VYT05639.1"/>
    <property type="molecule type" value="Genomic_DNA"/>
</dbReference>
<feature type="transmembrane region" description="Helical" evidence="2">
    <location>
        <begin position="81"/>
        <end position="106"/>
    </location>
</feature>
<accession>A0A6N2TL34</accession>
<feature type="compositionally biased region" description="Low complexity" evidence="1">
    <location>
        <begin position="1"/>
        <end position="11"/>
    </location>
</feature>
<evidence type="ECO:0008006" key="4">
    <source>
        <dbReference type="Google" id="ProtNLM"/>
    </source>
</evidence>
<evidence type="ECO:0000256" key="2">
    <source>
        <dbReference type="SAM" id="Phobius"/>
    </source>
</evidence>
<reference evidence="3" key="1">
    <citation type="submission" date="2019-11" db="EMBL/GenBank/DDBJ databases">
        <authorList>
            <person name="Feng L."/>
        </authorList>
    </citation>
    <scope>NUCLEOTIDE SEQUENCE</scope>
    <source>
        <strain evidence="3">BhanseniiLFYP23</strain>
    </source>
</reference>